<comment type="caution">
    <text evidence="1">The sequence shown here is derived from an EMBL/GenBank/DDBJ whole genome shotgun (WGS) entry which is preliminary data.</text>
</comment>
<dbReference type="Proteomes" id="UP000005856">
    <property type="component" value="Unassembled WGS sequence"/>
</dbReference>
<sequence>MKKISLLFFAIGLGGCVSSPTIPDATEFVELNPDPPPPASVGLWTGAMGPYISTIEITESGRGRLCSSYASWEGVMGVKYSSGQLHHVGFGSADISIEGPTLVVDPDDTLYPTYRFKSDLDLVEAADYCKAQLGSG</sequence>
<dbReference type="OrthoDB" id="6689035at2"/>
<dbReference type="PROSITE" id="PS51257">
    <property type="entry name" value="PROKAR_LIPOPROTEIN"/>
    <property type="match status" value="1"/>
</dbReference>
<proteinExistence type="predicted"/>
<gene>
    <name evidence="1" type="ORF">MDG893_20564</name>
</gene>
<evidence type="ECO:0000313" key="2">
    <source>
        <dbReference type="Proteomes" id="UP000005856"/>
    </source>
</evidence>
<keyword evidence="2" id="KW-1185">Reference proteome</keyword>
<dbReference type="AlphaFoldDB" id="A6F0J0"/>
<evidence type="ECO:0000313" key="1">
    <source>
        <dbReference type="EMBL" id="EDM47751.1"/>
    </source>
</evidence>
<dbReference type="EMBL" id="ABCP01000013">
    <property type="protein sequence ID" value="EDM47751.1"/>
    <property type="molecule type" value="Genomic_DNA"/>
</dbReference>
<evidence type="ECO:0008006" key="3">
    <source>
        <dbReference type="Google" id="ProtNLM"/>
    </source>
</evidence>
<dbReference type="STRING" id="443152.MDG893_20564"/>
<dbReference type="InterPro" id="IPR054659">
    <property type="entry name" value="J517_1871_lipoprot"/>
</dbReference>
<protein>
    <recommendedName>
        <fullName evidence="3">Lipoprotein</fullName>
    </recommendedName>
</protein>
<organism evidence="1 2">
    <name type="scientific">Marinobacter algicola DG893</name>
    <dbReference type="NCBI Taxonomy" id="443152"/>
    <lineage>
        <taxon>Bacteria</taxon>
        <taxon>Pseudomonadati</taxon>
        <taxon>Pseudomonadota</taxon>
        <taxon>Gammaproteobacteria</taxon>
        <taxon>Pseudomonadales</taxon>
        <taxon>Marinobacteraceae</taxon>
        <taxon>Marinobacter</taxon>
    </lineage>
</organism>
<reference evidence="1 2" key="1">
    <citation type="submission" date="2007-06" db="EMBL/GenBank/DDBJ databases">
        <authorList>
            <person name="Green D."/>
            <person name="Ferriera S."/>
            <person name="Johnson J."/>
            <person name="Kravitz S."/>
            <person name="Beeson K."/>
            <person name="Sutton G."/>
            <person name="Rogers Y.-H."/>
            <person name="Friedman R."/>
            <person name="Frazier M."/>
            <person name="Venter J.C."/>
        </authorList>
    </citation>
    <scope>NUCLEOTIDE SEQUENCE [LARGE SCALE GENOMIC DNA]</scope>
    <source>
        <strain evidence="1 2">DG893</strain>
    </source>
</reference>
<dbReference type="RefSeq" id="WP_007153786.1">
    <property type="nucleotide sequence ID" value="NZ_ABCP01000013.1"/>
</dbReference>
<dbReference type="NCBIfam" id="NF045606">
    <property type="entry name" value="lipo_J517_1871"/>
    <property type="match status" value="1"/>
</dbReference>
<accession>A6F0J0</accession>
<name>A6F0J0_9GAMM</name>